<evidence type="ECO:0000313" key="9">
    <source>
        <dbReference type="Proteomes" id="UP000799757"/>
    </source>
</evidence>
<feature type="compositionally biased region" description="Basic and acidic residues" evidence="5">
    <location>
        <begin position="35"/>
        <end position="44"/>
    </location>
</feature>
<feature type="transmembrane region" description="Helical" evidence="6">
    <location>
        <begin position="479"/>
        <end position="500"/>
    </location>
</feature>
<proteinExistence type="predicted"/>
<reference evidence="8" key="1">
    <citation type="journal article" date="2020" name="Stud. Mycol.">
        <title>101 Dothideomycetes genomes: a test case for predicting lifestyles and emergence of pathogens.</title>
        <authorList>
            <person name="Haridas S."/>
            <person name="Albert R."/>
            <person name="Binder M."/>
            <person name="Bloem J."/>
            <person name="Labutti K."/>
            <person name="Salamov A."/>
            <person name="Andreopoulos B."/>
            <person name="Baker S."/>
            <person name="Barry K."/>
            <person name="Bills G."/>
            <person name="Bluhm B."/>
            <person name="Cannon C."/>
            <person name="Castanera R."/>
            <person name="Culley D."/>
            <person name="Daum C."/>
            <person name="Ezra D."/>
            <person name="Gonzalez J."/>
            <person name="Henrissat B."/>
            <person name="Kuo A."/>
            <person name="Liang C."/>
            <person name="Lipzen A."/>
            <person name="Lutzoni F."/>
            <person name="Magnuson J."/>
            <person name="Mondo S."/>
            <person name="Nolan M."/>
            <person name="Ohm R."/>
            <person name="Pangilinan J."/>
            <person name="Park H.-J."/>
            <person name="Ramirez L."/>
            <person name="Alfaro M."/>
            <person name="Sun H."/>
            <person name="Tritt A."/>
            <person name="Yoshinaga Y."/>
            <person name="Zwiers L.-H."/>
            <person name="Turgeon B."/>
            <person name="Goodwin S."/>
            <person name="Spatafora J."/>
            <person name="Crous P."/>
            <person name="Grigoriev I."/>
        </authorList>
    </citation>
    <scope>NUCLEOTIDE SEQUENCE</scope>
    <source>
        <strain evidence="8">CBS 109.77</strain>
    </source>
</reference>
<feature type="transmembrane region" description="Helical" evidence="6">
    <location>
        <begin position="170"/>
        <end position="190"/>
    </location>
</feature>
<feature type="region of interest" description="Disordered" evidence="5">
    <location>
        <begin position="1"/>
        <end position="72"/>
    </location>
</feature>
<dbReference type="PROSITE" id="PS50850">
    <property type="entry name" value="MFS"/>
    <property type="match status" value="1"/>
</dbReference>
<evidence type="ECO:0000256" key="2">
    <source>
        <dbReference type="ARBA" id="ARBA00022692"/>
    </source>
</evidence>
<evidence type="ECO:0000256" key="4">
    <source>
        <dbReference type="ARBA" id="ARBA00023136"/>
    </source>
</evidence>
<evidence type="ECO:0000256" key="1">
    <source>
        <dbReference type="ARBA" id="ARBA00004141"/>
    </source>
</evidence>
<feature type="domain" description="Major facilitator superfamily (MFS) profile" evidence="7">
    <location>
        <begin position="104"/>
        <end position="541"/>
    </location>
</feature>
<feature type="transmembrane region" description="Helical" evidence="6">
    <location>
        <begin position="339"/>
        <end position="366"/>
    </location>
</feature>
<feature type="transmembrane region" description="Helical" evidence="6">
    <location>
        <begin position="444"/>
        <end position="467"/>
    </location>
</feature>
<organism evidence="8 9">
    <name type="scientific">Melanomma pulvis-pyrius CBS 109.77</name>
    <dbReference type="NCBI Taxonomy" id="1314802"/>
    <lineage>
        <taxon>Eukaryota</taxon>
        <taxon>Fungi</taxon>
        <taxon>Dikarya</taxon>
        <taxon>Ascomycota</taxon>
        <taxon>Pezizomycotina</taxon>
        <taxon>Dothideomycetes</taxon>
        <taxon>Pleosporomycetidae</taxon>
        <taxon>Pleosporales</taxon>
        <taxon>Melanommataceae</taxon>
        <taxon>Melanomma</taxon>
    </lineage>
</organism>
<keyword evidence="9" id="KW-1185">Reference proteome</keyword>
<dbReference type="InterPro" id="IPR020846">
    <property type="entry name" value="MFS_dom"/>
</dbReference>
<feature type="transmembrane region" description="Helical" evidence="6">
    <location>
        <begin position="378"/>
        <end position="396"/>
    </location>
</feature>
<comment type="subcellular location">
    <subcellularLocation>
        <location evidence="1">Membrane</location>
        <topology evidence="1">Multi-pass membrane protein</topology>
    </subcellularLocation>
</comment>
<feature type="transmembrane region" description="Helical" evidence="6">
    <location>
        <begin position="259"/>
        <end position="279"/>
    </location>
</feature>
<dbReference type="AlphaFoldDB" id="A0A6A6XC96"/>
<accession>A0A6A6XC96</accession>
<feature type="transmembrane region" description="Helical" evidence="6">
    <location>
        <begin position="138"/>
        <end position="158"/>
    </location>
</feature>
<feature type="transmembrane region" description="Helical" evidence="6">
    <location>
        <begin position="196"/>
        <end position="218"/>
    </location>
</feature>
<dbReference type="EMBL" id="MU001932">
    <property type="protein sequence ID" value="KAF2793327.1"/>
    <property type="molecule type" value="Genomic_DNA"/>
</dbReference>
<keyword evidence="4 6" id="KW-0472">Membrane</keyword>
<dbReference type="Proteomes" id="UP000799757">
    <property type="component" value="Unassembled WGS sequence"/>
</dbReference>
<keyword evidence="2 6" id="KW-0812">Transmembrane</keyword>
<dbReference type="InterPro" id="IPR011701">
    <property type="entry name" value="MFS"/>
</dbReference>
<feature type="transmembrane region" description="Helical" evidence="6">
    <location>
        <begin position="417"/>
        <end position="438"/>
    </location>
</feature>
<dbReference type="GO" id="GO:0016020">
    <property type="term" value="C:membrane"/>
    <property type="evidence" value="ECO:0007669"/>
    <property type="project" value="UniProtKB-SubCell"/>
</dbReference>
<dbReference type="PANTHER" id="PTHR23502:SF33">
    <property type="entry name" value="MAJOR FACILITATOR SUPERFAMILY (MFS) PROFILE DOMAIN-CONTAINING PROTEIN-RELATED"/>
    <property type="match status" value="1"/>
</dbReference>
<feature type="transmembrane region" description="Helical" evidence="6">
    <location>
        <begin position="512"/>
        <end position="532"/>
    </location>
</feature>
<feature type="compositionally biased region" description="Basic and acidic residues" evidence="5">
    <location>
        <begin position="1"/>
        <end position="25"/>
    </location>
</feature>
<keyword evidence="3 6" id="KW-1133">Transmembrane helix</keyword>
<feature type="transmembrane region" description="Helical" evidence="6">
    <location>
        <begin position="230"/>
        <end position="253"/>
    </location>
</feature>
<dbReference type="SUPFAM" id="SSF103473">
    <property type="entry name" value="MFS general substrate transporter"/>
    <property type="match status" value="1"/>
</dbReference>
<dbReference type="PANTHER" id="PTHR23502">
    <property type="entry name" value="MAJOR FACILITATOR SUPERFAMILY"/>
    <property type="match status" value="1"/>
</dbReference>
<dbReference type="CDD" id="cd17323">
    <property type="entry name" value="MFS_Tpo1_MDR_like"/>
    <property type="match status" value="1"/>
</dbReference>
<dbReference type="GO" id="GO:0022857">
    <property type="term" value="F:transmembrane transporter activity"/>
    <property type="evidence" value="ECO:0007669"/>
    <property type="project" value="InterPro"/>
</dbReference>
<evidence type="ECO:0000313" key="8">
    <source>
        <dbReference type="EMBL" id="KAF2793327.1"/>
    </source>
</evidence>
<dbReference type="InterPro" id="IPR036259">
    <property type="entry name" value="MFS_trans_sf"/>
</dbReference>
<dbReference type="Gene3D" id="1.20.1250.20">
    <property type="entry name" value="MFS general substrate transporter like domains"/>
    <property type="match status" value="1"/>
</dbReference>
<dbReference type="FunFam" id="1.20.1250.20:FF:000460">
    <property type="entry name" value="MFS multidrug transporter, putative"/>
    <property type="match status" value="1"/>
</dbReference>
<protein>
    <submittedName>
        <fullName evidence="8">MFS general substrate transporter</fullName>
    </submittedName>
</protein>
<dbReference type="Pfam" id="PF07690">
    <property type="entry name" value="MFS_1"/>
    <property type="match status" value="1"/>
</dbReference>
<evidence type="ECO:0000259" key="7">
    <source>
        <dbReference type="PROSITE" id="PS50850"/>
    </source>
</evidence>
<evidence type="ECO:0000256" key="3">
    <source>
        <dbReference type="ARBA" id="ARBA00022989"/>
    </source>
</evidence>
<gene>
    <name evidence="8" type="ORF">K505DRAFT_305977</name>
</gene>
<dbReference type="OrthoDB" id="5296287at2759"/>
<evidence type="ECO:0000256" key="5">
    <source>
        <dbReference type="SAM" id="MobiDB-lite"/>
    </source>
</evidence>
<sequence length="546" mass="60485">MSIRAEKEAESTRDSSEYEKTETDKGNGGLEEEIETTRDKKPEIAQDDLGDDLERHLSRKSTRKQKLEPEKHPLMDLENSLVGWESQDDPINPRNLTEKRKWSILGGVSAITFLTPLSSSILGPAIPFLNEDFNNTSQILGSFTVSVFVLGFAVGPLFFSPLSEIFGRRIVLNVSNVIFCAFSLGCALAPNLNSLIVMRFLAGLGGSACLTIGAGVISDLFPIEQRGKAMAVYTLGVLFGPTIGPIIGGFIAQRAGWRWVFRVIFITGVLLSAAILALYPESNHVVLLDRKTARLRKELDRPELLNILTHKKDTNSLLRRNILLQGLIRPLRLLFTSPIVFLLSLYMSFVFGLLFLLFTTITQVYIKTYGWSPELCGLSFLGVGLGNFLGIMFVARTSDATIVRLTKRNNGVYEPEFRLPTCVFFGFLIPISFFWYGWTTYYHVHWVVPIIGLLPFGCGMMGIFAPIQTYLIDSFPQYAASAVAGLTAIRCLFGAVLPLAGPSMYEALGLGWGNSLLGFVACAMIPFPALIYKYGGVIRKKWPVNM</sequence>
<name>A0A6A6XC96_9PLEO</name>
<evidence type="ECO:0000256" key="6">
    <source>
        <dbReference type="SAM" id="Phobius"/>
    </source>
</evidence>
<feature type="transmembrane region" description="Helical" evidence="6">
    <location>
        <begin position="104"/>
        <end position="126"/>
    </location>
</feature>